<evidence type="ECO:0000256" key="1">
    <source>
        <dbReference type="SAM" id="Phobius"/>
    </source>
</evidence>
<dbReference type="InterPro" id="IPR036779">
    <property type="entry name" value="LysM_dom_sf"/>
</dbReference>
<accession>A0A3P5XFN4</accession>
<dbReference type="Proteomes" id="UP000270468">
    <property type="component" value="Unassembled WGS sequence"/>
</dbReference>
<evidence type="ECO:0000313" key="2">
    <source>
        <dbReference type="EMBL" id="VDC29668.1"/>
    </source>
</evidence>
<sequence length="104" mass="11620">MTFIKNNSYIVLIFVLSIGFAIIGVNKHDNDPSYPAITVNDGDTLWELAQHHADDMPSERWIEEVVKLNNLSTVKIKKGEDLRLPIRKTVKVGKVATEMAGDGK</sequence>
<organism evidence="2 3">
    <name type="scientific">Filibacter tadaridae</name>
    <dbReference type="NCBI Taxonomy" id="2483811"/>
    <lineage>
        <taxon>Bacteria</taxon>
        <taxon>Bacillati</taxon>
        <taxon>Bacillota</taxon>
        <taxon>Bacilli</taxon>
        <taxon>Bacillales</taxon>
        <taxon>Caryophanaceae</taxon>
        <taxon>Filibacter</taxon>
    </lineage>
</organism>
<dbReference type="OrthoDB" id="2679564at2"/>
<keyword evidence="2" id="KW-0132">Cell division</keyword>
<name>A0A3P5XFN4_9BACL</name>
<dbReference type="AlphaFoldDB" id="A0A3P5XFN4"/>
<gene>
    <name evidence="2" type="primary">yneA</name>
    <name evidence="2" type="ORF">FILTAD_02224</name>
</gene>
<protein>
    <submittedName>
        <fullName evidence="2">Cell division suppressor protein YneA</fullName>
    </submittedName>
</protein>
<keyword evidence="1" id="KW-1133">Transmembrane helix</keyword>
<keyword evidence="1" id="KW-0812">Transmembrane</keyword>
<keyword evidence="3" id="KW-1185">Reference proteome</keyword>
<feature type="transmembrane region" description="Helical" evidence="1">
    <location>
        <begin position="6"/>
        <end position="25"/>
    </location>
</feature>
<dbReference type="Gene3D" id="3.10.350.10">
    <property type="entry name" value="LysM domain"/>
    <property type="match status" value="1"/>
</dbReference>
<reference evidence="2 3" key="1">
    <citation type="submission" date="2018-11" db="EMBL/GenBank/DDBJ databases">
        <authorList>
            <person name="Criscuolo A."/>
        </authorList>
    </citation>
    <scope>NUCLEOTIDE SEQUENCE [LARGE SCALE GENOMIC DNA]</scope>
    <source>
        <strain evidence="2">ATB-66</strain>
    </source>
</reference>
<dbReference type="EMBL" id="UXAV01000042">
    <property type="protein sequence ID" value="VDC29668.1"/>
    <property type="molecule type" value="Genomic_DNA"/>
</dbReference>
<keyword evidence="2" id="KW-0131">Cell cycle</keyword>
<proteinExistence type="predicted"/>
<dbReference type="RefSeq" id="WP_124070844.1">
    <property type="nucleotide sequence ID" value="NZ_CBCRXF010000001.1"/>
</dbReference>
<keyword evidence="1" id="KW-0472">Membrane</keyword>
<dbReference type="GO" id="GO:0051301">
    <property type="term" value="P:cell division"/>
    <property type="evidence" value="ECO:0007669"/>
    <property type="project" value="UniProtKB-KW"/>
</dbReference>
<evidence type="ECO:0000313" key="3">
    <source>
        <dbReference type="Proteomes" id="UP000270468"/>
    </source>
</evidence>